<sequence>MTGTFETVLCNDYQEY</sequence>
<reference evidence="1" key="1">
    <citation type="submission" date="2018-02" db="EMBL/GenBank/DDBJ databases">
        <title>Rhizophora mucronata_Transcriptome.</title>
        <authorList>
            <person name="Meera S.P."/>
            <person name="Sreeshan A."/>
            <person name="Augustine A."/>
        </authorList>
    </citation>
    <scope>NUCLEOTIDE SEQUENCE</scope>
    <source>
        <tissue evidence="1">Leaf</tissue>
    </source>
</reference>
<dbReference type="EMBL" id="GGEC01055952">
    <property type="protein sequence ID" value="MBX36436.1"/>
    <property type="molecule type" value="Transcribed_RNA"/>
</dbReference>
<name>A0A2P2N1X5_RHIMU</name>
<organism evidence="1">
    <name type="scientific">Rhizophora mucronata</name>
    <name type="common">Asiatic mangrove</name>
    <dbReference type="NCBI Taxonomy" id="61149"/>
    <lineage>
        <taxon>Eukaryota</taxon>
        <taxon>Viridiplantae</taxon>
        <taxon>Streptophyta</taxon>
        <taxon>Embryophyta</taxon>
        <taxon>Tracheophyta</taxon>
        <taxon>Spermatophyta</taxon>
        <taxon>Magnoliopsida</taxon>
        <taxon>eudicotyledons</taxon>
        <taxon>Gunneridae</taxon>
        <taxon>Pentapetalae</taxon>
        <taxon>rosids</taxon>
        <taxon>fabids</taxon>
        <taxon>Malpighiales</taxon>
        <taxon>Rhizophoraceae</taxon>
        <taxon>Rhizophora</taxon>
    </lineage>
</organism>
<protein>
    <submittedName>
        <fullName evidence="1">Uncharacterized protein</fullName>
    </submittedName>
</protein>
<proteinExistence type="predicted"/>
<evidence type="ECO:0000313" key="1">
    <source>
        <dbReference type="EMBL" id="MBX36436.1"/>
    </source>
</evidence>
<dbReference type="AlphaFoldDB" id="A0A2P2N1X5"/>
<accession>A0A2P2N1X5</accession>